<gene>
    <name evidence="10 13" type="primary">ftsY</name>
    <name evidence="13" type="ORF">SAMEA2273352_02997</name>
</gene>
<dbReference type="NCBIfam" id="TIGR00064">
    <property type="entry name" value="ftsY"/>
    <property type="match status" value="1"/>
</dbReference>
<feature type="domain" description="SRP54-type proteins GTP-binding" evidence="12">
    <location>
        <begin position="456"/>
        <end position="469"/>
    </location>
</feature>
<dbReference type="InterPro" id="IPR027417">
    <property type="entry name" value="P-loop_NTPase"/>
</dbReference>
<feature type="binding site" evidence="10">
    <location>
        <begin position="371"/>
        <end position="375"/>
    </location>
    <ligand>
        <name>GTP</name>
        <dbReference type="ChEBI" id="CHEBI:37565"/>
    </ligand>
</feature>
<evidence type="ECO:0000256" key="1">
    <source>
        <dbReference type="ARBA" id="ARBA00022475"/>
    </source>
</evidence>
<comment type="caution">
    <text evidence="13">The sequence shown here is derived from an EMBL/GenBank/DDBJ whole genome shotgun (WGS) entry which is preliminary data.</text>
</comment>
<keyword evidence="6 10" id="KW-0472">Membrane</keyword>
<dbReference type="InterPro" id="IPR003593">
    <property type="entry name" value="AAA+_ATPase"/>
</dbReference>
<dbReference type="PROSITE" id="PS00300">
    <property type="entry name" value="SRP54"/>
    <property type="match status" value="1"/>
</dbReference>
<dbReference type="PANTHER" id="PTHR43134:SF1">
    <property type="entry name" value="SIGNAL RECOGNITION PARTICLE RECEPTOR SUBUNIT ALPHA"/>
    <property type="match status" value="1"/>
</dbReference>
<evidence type="ECO:0000259" key="12">
    <source>
        <dbReference type="PROSITE" id="PS00300"/>
    </source>
</evidence>
<evidence type="ECO:0000256" key="11">
    <source>
        <dbReference type="SAM" id="MobiDB-lite"/>
    </source>
</evidence>
<dbReference type="SMART" id="SM00962">
    <property type="entry name" value="SRP54"/>
    <property type="match status" value="1"/>
</dbReference>
<evidence type="ECO:0000256" key="8">
    <source>
        <dbReference type="ARBA" id="ARBA00048027"/>
    </source>
</evidence>
<dbReference type="Gene3D" id="3.40.50.300">
    <property type="entry name" value="P-loop containing nucleotide triphosphate hydrolases"/>
    <property type="match status" value="1"/>
</dbReference>
<evidence type="ECO:0000313" key="13">
    <source>
        <dbReference type="EMBL" id="CZX66360.1"/>
    </source>
</evidence>
<dbReference type="AlphaFoldDB" id="A0A822WXU3"/>
<keyword evidence="1 10" id="KW-1003">Cell membrane</keyword>
<evidence type="ECO:0000256" key="4">
    <source>
        <dbReference type="ARBA" id="ARBA00022801"/>
    </source>
</evidence>
<dbReference type="RefSeq" id="WP_032620985.1">
    <property type="nucleotide sequence ID" value="NZ_BPUF01000010.1"/>
</dbReference>
<dbReference type="FunFam" id="3.40.50.300:FF:000053">
    <property type="entry name" value="Signal recognition particle receptor FtsY"/>
    <property type="match status" value="1"/>
</dbReference>
<dbReference type="FunFam" id="1.20.120.140:FF:000002">
    <property type="entry name" value="Signal recognition particle receptor FtsY"/>
    <property type="match status" value="1"/>
</dbReference>
<dbReference type="SMART" id="SM00963">
    <property type="entry name" value="SRP54_N"/>
    <property type="match status" value="1"/>
</dbReference>
<dbReference type="Proteomes" id="UP000076205">
    <property type="component" value="Unassembled WGS sequence"/>
</dbReference>
<dbReference type="SMART" id="SM00382">
    <property type="entry name" value="AAA"/>
    <property type="match status" value="1"/>
</dbReference>
<dbReference type="InterPro" id="IPR013822">
    <property type="entry name" value="Signal_recog_particl_SRP54_hlx"/>
</dbReference>
<keyword evidence="5 10" id="KW-0342">GTP-binding</keyword>
<comment type="subunit">
    <text evidence="10">Part of the signal recognition particle protein translocation system, which is composed of SRP and FtsY. SRP is a ribonucleoprotein composed of Ffh and a 4.5S RNA molecule.</text>
</comment>
<dbReference type="InterPro" id="IPR042101">
    <property type="entry name" value="SRP54_N_sf"/>
</dbReference>
<dbReference type="GO" id="GO:0005737">
    <property type="term" value="C:cytoplasm"/>
    <property type="evidence" value="ECO:0007669"/>
    <property type="project" value="UniProtKB-SubCell"/>
</dbReference>
<feature type="binding site" evidence="10">
    <location>
        <begin position="289"/>
        <end position="296"/>
    </location>
    <ligand>
        <name>GTP</name>
        <dbReference type="ChEBI" id="CHEBI:37565"/>
    </ligand>
</feature>
<dbReference type="CDD" id="cd17874">
    <property type="entry name" value="FtsY"/>
    <property type="match status" value="1"/>
</dbReference>
<accession>A0A822WXU3</accession>
<dbReference type="PANTHER" id="PTHR43134">
    <property type="entry name" value="SIGNAL RECOGNITION PARTICLE RECEPTOR SUBUNIT ALPHA"/>
    <property type="match status" value="1"/>
</dbReference>
<evidence type="ECO:0000256" key="9">
    <source>
        <dbReference type="ARBA" id="ARBA00053570"/>
    </source>
</evidence>
<dbReference type="SUPFAM" id="SSF47364">
    <property type="entry name" value="Domain of the SRP/SRP receptor G-proteins"/>
    <property type="match status" value="1"/>
</dbReference>
<dbReference type="HAMAP" id="MF_00920">
    <property type="entry name" value="FtsY"/>
    <property type="match status" value="1"/>
</dbReference>
<comment type="catalytic activity">
    <reaction evidence="8 10">
        <text>GTP + H2O = GDP + phosphate + H(+)</text>
        <dbReference type="Rhea" id="RHEA:19669"/>
        <dbReference type="ChEBI" id="CHEBI:15377"/>
        <dbReference type="ChEBI" id="CHEBI:15378"/>
        <dbReference type="ChEBI" id="CHEBI:37565"/>
        <dbReference type="ChEBI" id="CHEBI:43474"/>
        <dbReference type="ChEBI" id="CHEBI:58189"/>
        <dbReference type="EC" id="3.6.5.4"/>
    </reaction>
</comment>
<organism evidence="13 14">
    <name type="scientific">Enterobacter hormaechei</name>
    <dbReference type="NCBI Taxonomy" id="158836"/>
    <lineage>
        <taxon>Bacteria</taxon>
        <taxon>Pseudomonadati</taxon>
        <taxon>Pseudomonadota</taxon>
        <taxon>Gammaproteobacteria</taxon>
        <taxon>Enterobacterales</taxon>
        <taxon>Enterobacteriaceae</taxon>
        <taxon>Enterobacter</taxon>
        <taxon>Enterobacter cloacae complex</taxon>
    </lineage>
</organism>
<dbReference type="Pfam" id="PF02881">
    <property type="entry name" value="SRP54_N"/>
    <property type="match status" value="1"/>
</dbReference>
<feature type="binding site" evidence="10">
    <location>
        <begin position="435"/>
        <end position="438"/>
    </location>
    <ligand>
        <name>GTP</name>
        <dbReference type="ChEBI" id="CHEBI:37565"/>
    </ligand>
</feature>
<feature type="compositionally biased region" description="Low complexity" evidence="11">
    <location>
        <begin position="39"/>
        <end position="48"/>
    </location>
</feature>
<keyword evidence="3 10" id="KW-0547">Nucleotide-binding</keyword>
<dbReference type="GO" id="GO:0005525">
    <property type="term" value="F:GTP binding"/>
    <property type="evidence" value="ECO:0007669"/>
    <property type="project" value="UniProtKB-UniRule"/>
</dbReference>
<evidence type="ECO:0000313" key="14">
    <source>
        <dbReference type="Proteomes" id="UP000076205"/>
    </source>
</evidence>
<proteinExistence type="inferred from homology"/>
<dbReference type="InterPro" id="IPR036225">
    <property type="entry name" value="SRP/SRP_N"/>
</dbReference>
<keyword evidence="4 10" id="KW-0378">Hydrolase</keyword>
<keyword evidence="7 10" id="KW-0675">Receptor</keyword>
<dbReference type="InterPro" id="IPR000897">
    <property type="entry name" value="SRP54_GTPase_dom"/>
</dbReference>
<evidence type="ECO:0000256" key="6">
    <source>
        <dbReference type="ARBA" id="ARBA00023136"/>
    </source>
</evidence>
<feature type="compositionally biased region" description="Basic and acidic residues" evidence="11">
    <location>
        <begin position="16"/>
        <end position="28"/>
    </location>
</feature>
<comment type="function">
    <text evidence="9 10">Involved in targeting and insertion of nascent membrane proteins into the cytoplasmic membrane. Acts as a receptor for the complex formed by the signal recognition particle (SRP) and the ribosome-nascent chain (RNC). Interaction with SRP-RNC leads to the transfer of the RNC complex to the Sec translocase for insertion into the membrane, the hydrolysis of GTP by both Ffh and FtsY, and the dissociation of the SRP-FtsY complex into the individual components.</text>
</comment>
<dbReference type="GO" id="GO:0005886">
    <property type="term" value="C:plasma membrane"/>
    <property type="evidence" value="ECO:0007669"/>
    <property type="project" value="UniProtKB-SubCell"/>
</dbReference>
<sequence length="486" mass="53551">MAKQKKRGFFSWLGFGEKEQETEQKTEEQQVVEEPSKPETPVETAAVVEAEEPAHSKEEIESFAEEVVEVTEQVQESEKPEPVIVETLNEAPQATIEHEELPLPEEVKAEEVSAEEWQAEAETVEIVEAVEEEAALEPELTDEELEAQALAAEAAEEAVIVVPVEAQAEEEIVQEQEKPTKEGFFARLKRSLLKTKENLGSGFISLFRGKKIDDDLFEELEEQLLIADVGVETTRKIIANLTEGASRKQLRDAEALYGLLKDEMGEILAKVDEPLNIEGKMPFVILMVGVNGVGKTTTIGKLARQFEQQGKSVMLAAGDTFRAAAVEQLQVWGQRNNIPVIAQHTGADSASVIFDAIQAAKSRNVDVLIADTAGRLQNKSHLMEELKKIVRVMKKLDEDAPHEIMLTIDASTGQNAISQAKLFHEAVGLTGIALTKLDGTAKGGVIFSVADQFGIPIRYIGVGERIEDLRPFKADDFIEALFARED</sequence>
<comment type="subcellular location">
    <subcellularLocation>
        <location evidence="10">Cell membrane</location>
        <topology evidence="10">Peripheral membrane protein</topology>
        <orientation evidence="10">Cytoplasmic side</orientation>
    </subcellularLocation>
    <subcellularLocation>
        <location evidence="10">Cytoplasm</location>
    </subcellularLocation>
</comment>
<evidence type="ECO:0000256" key="7">
    <source>
        <dbReference type="ARBA" id="ARBA00023170"/>
    </source>
</evidence>
<dbReference type="KEGG" id="ehm:AB284_03570"/>
<dbReference type="GO" id="GO:0005047">
    <property type="term" value="F:signal recognition particle binding"/>
    <property type="evidence" value="ECO:0007669"/>
    <property type="project" value="TreeGrafter"/>
</dbReference>
<dbReference type="EC" id="3.6.5.4" evidence="10"/>
<name>A0A822WXU3_9ENTR</name>
<dbReference type="EMBL" id="FJYW01000006">
    <property type="protein sequence ID" value="CZX66360.1"/>
    <property type="molecule type" value="Genomic_DNA"/>
</dbReference>
<dbReference type="Gene3D" id="1.20.120.140">
    <property type="entry name" value="Signal recognition particle SRP54, nucleotide-binding domain"/>
    <property type="match status" value="1"/>
</dbReference>
<evidence type="ECO:0000256" key="2">
    <source>
        <dbReference type="ARBA" id="ARBA00022490"/>
    </source>
</evidence>
<feature type="region of interest" description="Disordered" evidence="11">
    <location>
        <begin position="1"/>
        <end position="59"/>
    </location>
</feature>
<dbReference type="InterPro" id="IPR004390">
    <property type="entry name" value="SR_rcpt_FtsY"/>
</dbReference>
<comment type="similarity">
    <text evidence="10">Belongs to the GTP-binding SRP family. FtsY subfamily.</text>
</comment>
<evidence type="ECO:0000256" key="3">
    <source>
        <dbReference type="ARBA" id="ARBA00022741"/>
    </source>
</evidence>
<dbReference type="GO" id="GO:0003924">
    <property type="term" value="F:GTPase activity"/>
    <property type="evidence" value="ECO:0007669"/>
    <property type="project" value="UniProtKB-UniRule"/>
</dbReference>
<dbReference type="Pfam" id="PF00448">
    <property type="entry name" value="SRP54"/>
    <property type="match status" value="1"/>
</dbReference>
<dbReference type="GO" id="GO:0006614">
    <property type="term" value="P:SRP-dependent cotranslational protein targeting to membrane"/>
    <property type="evidence" value="ECO:0007669"/>
    <property type="project" value="InterPro"/>
</dbReference>
<evidence type="ECO:0000256" key="10">
    <source>
        <dbReference type="HAMAP-Rule" id="MF_00920"/>
    </source>
</evidence>
<protein>
    <recommendedName>
        <fullName evidence="10">Signal recognition particle receptor FtsY</fullName>
        <shortName evidence="10">SRP receptor</shortName>
        <ecNumber evidence="10">3.6.5.4</ecNumber>
    </recommendedName>
</protein>
<reference evidence="13 14" key="1">
    <citation type="submission" date="2016-03" db="EMBL/GenBank/DDBJ databases">
        <authorList>
            <consortium name="Pathogen Informatics"/>
        </authorList>
    </citation>
    <scope>NUCLEOTIDE SEQUENCE [LARGE SCALE GENOMIC DNA]</scope>
    <source>
        <strain evidence="14">e1424</strain>
    </source>
</reference>
<keyword evidence="2 10" id="KW-0963">Cytoplasm</keyword>
<dbReference type="SUPFAM" id="SSF52540">
    <property type="entry name" value="P-loop containing nucleoside triphosphate hydrolases"/>
    <property type="match status" value="1"/>
</dbReference>
<evidence type="ECO:0000256" key="5">
    <source>
        <dbReference type="ARBA" id="ARBA00023134"/>
    </source>
</evidence>